<dbReference type="SMART" id="SM00478">
    <property type="entry name" value="ENDO3c"/>
    <property type="match status" value="1"/>
</dbReference>
<proteinExistence type="inferred from homology"/>
<dbReference type="GO" id="GO:0051539">
    <property type="term" value="F:4 iron, 4 sulfur cluster binding"/>
    <property type="evidence" value="ECO:0007669"/>
    <property type="project" value="UniProtKB-KW"/>
</dbReference>
<dbReference type="GO" id="GO:0000703">
    <property type="term" value="F:oxidized pyrimidine nucleobase lesion DNA N-glycosylase activity"/>
    <property type="evidence" value="ECO:0007669"/>
    <property type="project" value="UniProtKB-UniRule"/>
</dbReference>
<evidence type="ECO:0000256" key="7">
    <source>
        <dbReference type="ARBA" id="ARBA00023004"/>
    </source>
</evidence>
<dbReference type="EC" id="4.2.99.18" evidence="13"/>
<dbReference type="PANTHER" id="PTHR43286:SF1">
    <property type="entry name" value="ENDONUCLEASE III-LIKE PROTEIN 1"/>
    <property type="match status" value="1"/>
</dbReference>
<dbReference type="FunFam" id="1.10.340.30:FF:000001">
    <property type="entry name" value="Endonuclease III"/>
    <property type="match status" value="1"/>
</dbReference>
<dbReference type="PROSITE" id="PS01155">
    <property type="entry name" value="ENDONUCLEASE_III_2"/>
    <property type="match status" value="1"/>
</dbReference>
<dbReference type="SMART" id="SM00525">
    <property type="entry name" value="FES"/>
    <property type="match status" value="1"/>
</dbReference>
<dbReference type="GO" id="GO:0046872">
    <property type="term" value="F:metal ion binding"/>
    <property type="evidence" value="ECO:0007669"/>
    <property type="project" value="UniProtKB-KW"/>
</dbReference>
<dbReference type="Gene3D" id="1.10.340.30">
    <property type="entry name" value="Hypothetical protein, domain 2"/>
    <property type="match status" value="1"/>
</dbReference>
<keyword evidence="8" id="KW-0411">Iron-sulfur</keyword>
<evidence type="ECO:0000256" key="5">
    <source>
        <dbReference type="ARBA" id="ARBA00022763"/>
    </source>
</evidence>
<evidence type="ECO:0000256" key="8">
    <source>
        <dbReference type="ARBA" id="ARBA00023014"/>
    </source>
</evidence>
<evidence type="ECO:0000256" key="1">
    <source>
        <dbReference type="ARBA" id="ARBA00001966"/>
    </source>
</evidence>
<evidence type="ECO:0000256" key="12">
    <source>
        <dbReference type="ARBA" id="ARBA00044632"/>
    </source>
</evidence>
<dbReference type="GO" id="GO:0006289">
    <property type="term" value="P:nucleotide-excision repair"/>
    <property type="evidence" value="ECO:0007669"/>
    <property type="project" value="TreeGrafter"/>
</dbReference>
<keyword evidence="3" id="KW-0004">4Fe-4S</keyword>
<comment type="function">
    <text evidence="13">Bifunctional DNA N-glycosylase with associated apurinic/apyrimidinic (AP) lyase function that catalyzes the first step in base excision repair (BER), the primary repair pathway for the repair of oxidative DNA damage. The DNA N-glycosylase activity releases the damaged DNA base from DNA by cleaving the N-glycosidic bond, leaving an AP site. The AP lyase activity cleaves the phosphodiester bond 3' to the AP site by a beta-elimination. Primarily recognizes and repairs oxidative base damage of pyrimidines.</text>
</comment>
<evidence type="ECO:0000256" key="13">
    <source>
        <dbReference type="HAMAP-Rule" id="MF_03183"/>
    </source>
</evidence>
<reference evidence="15 16" key="1">
    <citation type="submission" date="2016-08" db="EMBL/GenBank/DDBJ databases">
        <title>Draft genome sequence of allopolyploid Zygosaccharomyces rouxii.</title>
        <authorList>
            <person name="Watanabe J."/>
            <person name="Uehara K."/>
            <person name="Mogi Y."/>
            <person name="Tsukioka Y."/>
        </authorList>
    </citation>
    <scope>NUCLEOTIDE SEQUENCE [LARGE SCALE GENOMIC DNA]</scope>
    <source>
        <strain evidence="15 16">NBRC 110957</strain>
    </source>
</reference>
<accession>A0A1Q3ADD1</accession>
<name>A0A1Q3ADD1_ZYGRO</name>
<dbReference type="AlphaFoldDB" id="A0A1Q3ADD1"/>
<evidence type="ECO:0000256" key="10">
    <source>
        <dbReference type="ARBA" id="ARBA00023239"/>
    </source>
</evidence>
<protein>
    <recommendedName>
        <fullName evidence="13">Endonuclease III homolog</fullName>
        <ecNumber evidence="13">3.2.2.-</ecNumber>
        <ecNumber evidence="13">4.2.99.18</ecNumber>
    </recommendedName>
    <alternativeName>
        <fullName evidence="13">Bifunctional DNA N-glycosylase/DNA-(apurinic or apyrimidinic site) lyase</fullName>
        <shortName evidence="13">DNA glycosylase/AP lyase</shortName>
    </alternativeName>
</protein>
<keyword evidence="13" id="KW-0539">Nucleus</keyword>
<gene>
    <name evidence="13" type="primary">NTG1</name>
    <name evidence="15" type="ORF">ZYGR_0AK02390</name>
</gene>
<dbReference type="CDD" id="cd00056">
    <property type="entry name" value="ENDO3c"/>
    <property type="match status" value="1"/>
</dbReference>
<evidence type="ECO:0000256" key="4">
    <source>
        <dbReference type="ARBA" id="ARBA00022723"/>
    </source>
</evidence>
<dbReference type="SUPFAM" id="SSF48150">
    <property type="entry name" value="DNA-glycosylase"/>
    <property type="match status" value="1"/>
</dbReference>
<keyword evidence="13" id="KW-0496">Mitochondrion</keyword>
<dbReference type="PANTHER" id="PTHR43286">
    <property type="entry name" value="ENDONUCLEASE III-LIKE PROTEIN 1"/>
    <property type="match status" value="1"/>
</dbReference>
<dbReference type="Gene3D" id="1.10.1670.10">
    <property type="entry name" value="Helix-hairpin-Helix base-excision DNA repair enzymes (C-terminal)"/>
    <property type="match status" value="1"/>
</dbReference>
<dbReference type="GO" id="GO:0005739">
    <property type="term" value="C:mitochondrion"/>
    <property type="evidence" value="ECO:0007669"/>
    <property type="project" value="UniProtKB-SubCell"/>
</dbReference>
<keyword evidence="7" id="KW-0408">Iron</keyword>
<keyword evidence="4" id="KW-0479">Metal-binding</keyword>
<comment type="cofactor">
    <cofactor evidence="1">
        <name>[4Fe-4S] cluster</name>
        <dbReference type="ChEBI" id="CHEBI:49883"/>
    </cofactor>
</comment>
<keyword evidence="6 13" id="KW-0378">Hydrolase</keyword>
<dbReference type="GO" id="GO:0006285">
    <property type="term" value="P:base-excision repair, AP site formation"/>
    <property type="evidence" value="ECO:0007669"/>
    <property type="project" value="UniProtKB-UniRule"/>
</dbReference>
<dbReference type="Pfam" id="PF00730">
    <property type="entry name" value="HhH-GPD"/>
    <property type="match status" value="1"/>
</dbReference>
<evidence type="ECO:0000259" key="14">
    <source>
        <dbReference type="SMART" id="SM00478"/>
    </source>
</evidence>
<dbReference type="Proteomes" id="UP000187013">
    <property type="component" value="Unassembled WGS sequence"/>
</dbReference>
<dbReference type="HAMAP" id="MF_03183">
    <property type="entry name" value="Endonuclease_III_Nth"/>
    <property type="match status" value="1"/>
</dbReference>
<dbReference type="InterPro" id="IPR003651">
    <property type="entry name" value="Endonuclease3_FeS-loop_motif"/>
</dbReference>
<feature type="domain" description="HhH-GPD" evidence="14">
    <location>
        <begin position="146"/>
        <end position="306"/>
    </location>
</feature>
<comment type="catalytic activity">
    <reaction evidence="12 13">
        <text>2'-deoxyribonucleotide-(2'-deoxyribose 5'-phosphate)-2'-deoxyribonucleotide-DNA = a 3'-end 2'-deoxyribonucleotide-(2,3-dehydro-2,3-deoxyribose 5'-phosphate)-DNA + a 5'-end 5'-phospho-2'-deoxyribonucleoside-DNA + H(+)</text>
        <dbReference type="Rhea" id="RHEA:66592"/>
        <dbReference type="Rhea" id="RHEA-COMP:13180"/>
        <dbReference type="Rhea" id="RHEA-COMP:16897"/>
        <dbReference type="Rhea" id="RHEA-COMP:17067"/>
        <dbReference type="ChEBI" id="CHEBI:15378"/>
        <dbReference type="ChEBI" id="CHEBI:136412"/>
        <dbReference type="ChEBI" id="CHEBI:157695"/>
        <dbReference type="ChEBI" id="CHEBI:167181"/>
        <dbReference type="EC" id="4.2.99.18"/>
    </reaction>
</comment>
<dbReference type="GO" id="GO:0005634">
    <property type="term" value="C:nucleus"/>
    <property type="evidence" value="ECO:0007669"/>
    <property type="project" value="UniProtKB-SubCell"/>
</dbReference>
<evidence type="ECO:0000256" key="3">
    <source>
        <dbReference type="ARBA" id="ARBA00022485"/>
    </source>
</evidence>
<dbReference type="GO" id="GO:0003677">
    <property type="term" value="F:DNA binding"/>
    <property type="evidence" value="ECO:0007669"/>
    <property type="project" value="UniProtKB-UniRule"/>
</dbReference>
<evidence type="ECO:0000256" key="9">
    <source>
        <dbReference type="ARBA" id="ARBA00023204"/>
    </source>
</evidence>
<sequence length="362" mass="41253">MGRVKREHEHVEVSIEGAEAEVKSKYFEKKPKLISQQVNPDVEYIKSLDSEAYFHYITELTDDSPERWNRPLDSSIFVSRPGCEPLPSNFKSIYCKVRLMRSKLMTPVDTVGCASLPITVSDHCGIEKVNIEPKNYRLQLLTALMLSSQTKDEVTAQAMQNIMQYSMKELKISQGITLETLLRIDEKKLDELVKSVGFHTRKAKYVKQMAQILVDSFDSDIPTDLPSILSLPGVGPKMGILALQKAWGRMDGIGVDLHVHRLCKMWGWVDAKKCKTPEHTRKQLESWLPRELWYEINPLLVGFGQVICMSRGKRCDLCLANDVCNAVDPKIMAKKAKTEGRATRGDFSQWLEYWASNKDDVK</sequence>
<comment type="caution">
    <text evidence="13">Lacks conserved residue(s) required for the propagation of feature annotation.</text>
</comment>
<keyword evidence="10 13" id="KW-0456">Lyase</keyword>
<evidence type="ECO:0000313" key="15">
    <source>
        <dbReference type="EMBL" id="GAV53737.1"/>
    </source>
</evidence>
<evidence type="ECO:0000256" key="6">
    <source>
        <dbReference type="ARBA" id="ARBA00022801"/>
    </source>
</evidence>
<keyword evidence="11 13" id="KW-0326">Glycosidase</keyword>
<dbReference type="InterPro" id="IPR030841">
    <property type="entry name" value="NTH1"/>
</dbReference>
<evidence type="ECO:0000256" key="11">
    <source>
        <dbReference type="ARBA" id="ARBA00023295"/>
    </source>
</evidence>
<dbReference type="GO" id="GO:0140078">
    <property type="term" value="F:class I DNA-(apurinic or apyrimidinic site) endonuclease activity"/>
    <property type="evidence" value="ECO:0007669"/>
    <property type="project" value="UniProtKB-EC"/>
</dbReference>
<comment type="similarity">
    <text evidence="2 13">Belongs to the Nth/MutY family.</text>
</comment>
<feature type="active site" description="Nucleophile; for N-glycosylase activity" evidence="13">
    <location>
        <position position="245"/>
    </location>
</feature>
<keyword evidence="5 13" id="KW-0227">DNA damage</keyword>
<organism evidence="15 16">
    <name type="scientific">Zygosaccharomyces rouxii</name>
    <dbReference type="NCBI Taxonomy" id="4956"/>
    <lineage>
        <taxon>Eukaryota</taxon>
        <taxon>Fungi</taxon>
        <taxon>Dikarya</taxon>
        <taxon>Ascomycota</taxon>
        <taxon>Saccharomycotina</taxon>
        <taxon>Saccharomycetes</taxon>
        <taxon>Saccharomycetales</taxon>
        <taxon>Saccharomycetaceae</taxon>
        <taxon>Zygosaccharomyces</taxon>
    </lineage>
</organism>
<dbReference type="InterPro" id="IPR023170">
    <property type="entry name" value="HhH_base_excis_C"/>
</dbReference>
<dbReference type="InterPro" id="IPR011257">
    <property type="entry name" value="DNA_glycosylase"/>
</dbReference>
<comment type="subcellular location">
    <subcellularLocation>
        <location evidence="13">Nucleus</location>
    </subcellularLocation>
    <subcellularLocation>
        <location evidence="13">Mitochondrion</location>
    </subcellularLocation>
</comment>
<dbReference type="InterPro" id="IPR003265">
    <property type="entry name" value="HhH-GPD_domain"/>
</dbReference>
<evidence type="ECO:0000256" key="2">
    <source>
        <dbReference type="ARBA" id="ARBA00008343"/>
    </source>
</evidence>
<dbReference type="EC" id="3.2.2.-" evidence="13"/>
<keyword evidence="9 13" id="KW-0234">DNA repair</keyword>
<dbReference type="InterPro" id="IPR004036">
    <property type="entry name" value="Endonuclease-III-like_CS2"/>
</dbReference>
<evidence type="ECO:0000313" key="16">
    <source>
        <dbReference type="Proteomes" id="UP000187013"/>
    </source>
</evidence>
<comment type="caution">
    <text evidence="15">The sequence shown here is derived from an EMBL/GenBank/DDBJ whole genome shotgun (WGS) entry which is preliminary data.</text>
</comment>
<dbReference type="OrthoDB" id="2099276at2759"/>
<dbReference type="EMBL" id="BDGX01000037">
    <property type="protein sequence ID" value="GAV53737.1"/>
    <property type="molecule type" value="Genomic_DNA"/>
</dbReference>